<dbReference type="AlphaFoldDB" id="A0A4U8W517"/>
<sequence>MTDWDLHPLTGGHRELPVMDVETAHRVMQLHIDCLTTNCRIRNQAKARLVEAGIMVPSIWVPSV</sequence>
<gene>
    <name evidence="1" type="ORF">NCTC10797_05078</name>
</gene>
<evidence type="ECO:0000313" key="2">
    <source>
        <dbReference type="Proteomes" id="UP000290439"/>
    </source>
</evidence>
<organism evidence="1 2">
    <name type="scientific">Nocardia cyriacigeorgica</name>
    <dbReference type="NCBI Taxonomy" id="135487"/>
    <lineage>
        <taxon>Bacteria</taxon>
        <taxon>Bacillati</taxon>
        <taxon>Actinomycetota</taxon>
        <taxon>Actinomycetes</taxon>
        <taxon>Mycobacteriales</taxon>
        <taxon>Nocardiaceae</taxon>
        <taxon>Nocardia</taxon>
    </lineage>
</organism>
<accession>A0A4U8W517</accession>
<evidence type="ECO:0000313" key="1">
    <source>
        <dbReference type="EMBL" id="VFB01261.1"/>
    </source>
</evidence>
<dbReference type="Proteomes" id="UP000290439">
    <property type="component" value="Chromosome"/>
</dbReference>
<dbReference type="RefSeq" id="WP_130918833.1">
    <property type="nucleotide sequence ID" value="NZ_JADLPI010000007.1"/>
</dbReference>
<protein>
    <submittedName>
        <fullName evidence="1">Uncharacterized protein</fullName>
    </submittedName>
</protein>
<dbReference type="EMBL" id="LR215973">
    <property type="protein sequence ID" value="VFB01261.1"/>
    <property type="molecule type" value="Genomic_DNA"/>
</dbReference>
<name>A0A4U8W517_9NOCA</name>
<proteinExistence type="predicted"/>
<reference evidence="1 2" key="1">
    <citation type="submission" date="2019-02" db="EMBL/GenBank/DDBJ databases">
        <authorList>
            <consortium name="Pathogen Informatics"/>
        </authorList>
    </citation>
    <scope>NUCLEOTIDE SEQUENCE [LARGE SCALE GENOMIC DNA]</scope>
    <source>
        <strain evidence="1 2">3012STDY6756504</strain>
    </source>
</reference>